<dbReference type="SMART" id="SM00382">
    <property type="entry name" value="AAA"/>
    <property type="match status" value="1"/>
</dbReference>
<evidence type="ECO:0000256" key="1">
    <source>
        <dbReference type="ARBA" id="ARBA00002393"/>
    </source>
</evidence>
<keyword evidence="6" id="KW-0067">ATP-binding</keyword>
<dbReference type="EMBL" id="WTYU01000001">
    <property type="protein sequence ID" value="MXP13510.1"/>
    <property type="molecule type" value="Genomic_DNA"/>
</dbReference>
<evidence type="ECO:0000256" key="5">
    <source>
        <dbReference type="ARBA" id="ARBA00022741"/>
    </source>
</evidence>
<dbReference type="Pfam" id="PF16193">
    <property type="entry name" value="AAA_assoc_2"/>
    <property type="match status" value="1"/>
</dbReference>
<dbReference type="PANTHER" id="PTHR13779:SF7">
    <property type="entry name" value="ATPASE WRNIP1"/>
    <property type="match status" value="1"/>
</dbReference>
<dbReference type="CDD" id="cd18139">
    <property type="entry name" value="HLD_clamp_RarA"/>
    <property type="match status" value="1"/>
</dbReference>
<protein>
    <recommendedName>
        <fullName evidence="3">Replication-associated recombination protein A</fullName>
    </recommendedName>
</protein>
<proteinExistence type="inferred from homology"/>
<gene>
    <name evidence="9" type="ORF">GRI44_01910</name>
</gene>
<evidence type="ECO:0000313" key="10">
    <source>
        <dbReference type="Proteomes" id="UP000473531"/>
    </source>
</evidence>
<sequence>MADLFVDDIPGGTPPDALRDDAPLADRLRPRVLDDVVGQDHLTGPEGAIGRMVAAGKLSSMILWGPPGTGKTTIARLLAAAVGMRFEAVSAVFSGVADLKKAFAAADKAALAGQRTLLFVDEIHRFNRAQQDGFLPFVERGTVTLVGATTENPSFVLNAALLSRAQVLILRRLDTEALETLISRGEGLEGPLPLTAEARNALVASADGDGRFLLNQAETLYSARIDNPLDPAGLGKFLQRRVAVYDKDRDGHYNLISALHKSLRGSDPQASLYYMARMLTAGEEPLYVLRRLVLFASEDIGLADPQALTQCLAAKDAYQFLGSPEGELAIVQACLYCATAPKSNAVYGAQKAAWKSARETGSLAPPANILNAPTKLMKDIGYGKNYAYDHNTDDGFSGAHYWPDDMEPQEYYQPVERGFERKVRERMDWWAKKRAQLQNE</sequence>
<dbReference type="Gene3D" id="1.10.3710.10">
    <property type="entry name" value="DNA polymerase III clamp loader subunits, C-terminal domain"/>
    <property type="match status" value="1"/>
</dbReference>
<dbReference type="OrthoDB" id="9778364at2"/>
<organism evidence="9 10">
    <name type="scientific">Allopontixanthobacter confluentis</name>
    <dbReference type="NCBI Taxonomy" id="1849021"/>
    <lineage>
        <taxon>Bacteria</taxon>
        <taxon>Pseudomonadati</taxon>
        <taxon>Pseudomonadota</taxon>
        <taxon>Alphaproteobacteria</taxon>
        <taxon>Sphingomonadales</taxon>
        <taxon>Erythrobacteraceae</taxon>
        <taxon>Allopontixanthobacter</taxon>
    </lineage>
</organism>
<evidence type="ECO:0000313" key="9">
    <source>
        <dbReference type="EMBL" id="MXP13510.1"/>
    </source>
</evidence>
<accession>A0A6L7GD26</accession>
<dbReference type="GO" id="GO:0016887">
    <property type="term" value="F:ATP hydrolysis activity"/>
    <property type="evidence" value="ECO:0007669"/>
    <property type="project" value="InterPro"/>
</dbReference>
<comment type="similarity">
    <text evidence="2">Belongs to the AAA ATPase family. RarA/MGS1/WRNIP1 subfamily.</text>
</comment>
<dbReference type="Proteomes" id="UP000473531">
    <property type="component" value="Unassembled WGS sequence"/>
</dbReference>
<evidence type="ECO:0000256" key="7">
    <source>
        <dbReference type="SAM" id="MobiDB-lite"/>
    </source>
</evidence>
<dbReference type="Pfam" id="PF00004">
    <property type="entry name" value="AAA"/>
    <property type="match status" value="1"/>
</dbReference>
<feature type="domain" description="AAA+ ATPase" evidence="8">
    <location>
        <begin position="57"/>
        <end position="175"/>
    </location>
</feature>
<dbReference type="InterPro" id="IPR008921">
    <property type="entry name" value="DNA_pol3_clamp-load_cplx_C"/>
</dbReference>
<reference evidence="9 10" key="1">
    <citation type="submission" date="2019-12" db="EMBL/GenBank/DDBJ databases">
        <title>Genomic-based taxomic classification of the family Erythrobacteraceae.</title>
        <authorList>
            <person name="Xu L."/>
        </authorList>
    </citation>
    <scope>NUCLEOTIDE SEQUENCE [LARGE SCALE GENOMIC DNA]</scope>
    <source>
        <strain evidence="9 10">KCTC 52259</strain>
    </source>
</reference>
<evidence type="ECO:0000259" key="8">
    <source>
        <dbReference type="SMART" id="SM00382"/>
    </source>
</evidence>
<dbReference type="InterPro" id="IPR051314">
    <property type="entry name" value="AAA_ATPase_RarA/MGS1/WRNIP1"/>
</dbReference>
<dbReference type="Gene3D" id="3.40.50.300">
    <property type="entry name" value="P-loop containing nucleotide triphosphate hydrolases"/>
    <property type="match status" value="1"/>
</dbReference>
<dbReference type="FunFam" id="1.20.272.10:FF:000001">
    <property type="entry name" value="Putative AAA family ATPase"/>
    <property type="match status" value="1"/>
</dbReference>
<dbReference type="InterPro" id="IPR003959">
    <property type="entry name" value="ATPase_AAA_core"/>
</dbReference>
<dbReference type="GO" id="GO:0008047">
    <property type="term" value="F:enzyme activator activity"/>
    <property type="evidence" value="ECO:0007669"/>
    <property type="project" value="TreeGrafter"/>
</dbReference>
<dbReference type="FunFam" id="3.40.50.300:FF:000137">
    <property type="entry name" value="Replication-associated recombination protein A"/>
    <property type="match status" value="1"/>
</dbReference>
<dbReference type="SUPFAM" id="SSF48019">
    <property type="entry name" value="post-AAA+ oligomerization domain-like"/>
    <property type="match status" value="1"/>
</dbReference>
<feature type="region of interest" description="Disordered" evidence="7">
    <location>
        <begin position="1"/>
        <end position="21"/>
    </location>
</feature>
<keyword evidence="5" id="KW-0547">Nucleotide-binding</keyword>
<evidence type="ECO:0000256" key="3">
    <source>
        <dbReference type="ARBA" id="ARBA00020776"/>
    </source>
</evidence>
<dbReference type="InterPro" id="IPR027417">
    <property type="entry name" value="P-loop_NTPase"/>
</dbReference>
<dbReference type="AlphaFoldDB" id="A0A6L7GD26"/>
<comment type="caution">
    <text evidence="9">The sequence shown here is derived from an EMBL/GenBank/DDBJ whole genome shotgun (WGS) entry which is preliminary data.</text>
</comment>
<dbReference type="Gene3D" id="1.20.272.10">
    <property type="match status" value="1"/>
</dbReference>
<dbReference type="GO" id="GO:0006261">
    <property type="term" value="P:DNA-templated DNA replication"/>
    <property type="evidence" value="ECO:0007669"/>
    <property type="project" value="TreeGrafter"/>
</dbReference>
<dbReference type="GO" id="GO:0017116">
    <property type="term" value="F:single-stranded DNA helicase activity"/>
    <property type="evidence" value="ECO:0007669"/>
    <property type="project" value="TreeGrafter"/>
</dbReference>
<name>A0A6L7GD26_9SPHN</name>
<evidence type="ECO:0000256" key="6">
    <source>
        <dbReference type="ARBA" id="ARBA00022840"/>
    </source>
</evidence>
<evidence type="ECO:0000256" key="4">
    <source>
        <dbReference type="ARBA" id="ARBA00022705"/>
    </source>
</evidence>
<dbReference type="GO" id="GO:0003677">
    <property type="term" value="F:DNA binding"/>
    <property type="evidence" value="ECO:0007669"/>
    <property type="project" value="InterPro"/>
</dbReference>
<dbReference type="PANTHER" id="PTHR13779">
    <property type="entry name" value="WERNER HELICASE-INTERACTING PROTEIN 1 FAMILY MEMBER"/>
    <property type="match status" value="1"/>
</dbReference>
<dbReference type="GO" id="GO:0005524">
    <property type="term" value="F:ATP binding"/>
    <property type="evidence" value="ECO:0007669"/>
    <property type="project" value="UniProtKB-KW"/>
</dbReference>
<dbReference type="InterPro" id="IPR032423">
    <property type="entry name" value="AAA_assoc_2"/>
</dbReference>
<keyword evidence="4" id="KW-0235">DNA replication</keyword>
<dbReference type="InterPro" id="IPR003593">
    <property type="entry name" value="AAA+_ATPase"/>
</dbReference>
<dbReference type="RefSeq" id="WP_160599742.1">
    <property type="nucleotide sequence ID" value="NZ_WTYU01000001.1"/>
</dbReference>
<dbReference type="SUPFAM" id="SSF52540">
    <property type="entry name" value="P-loop containing nucleoside triphosphate hydrolases"/>
    <property type="match status" value="1"/>
</dbReference>
<dbReference type="InterPro" id="IPR021886">
    <property type="entry name" value="MgsA_C"/>
</dbReference>
<evidence type="ECO:0000256" key="2">
    <source>
        <dbReference type="ARBA" id="ARBA00008959"/>
    </source>
</evidence>
<dbReference type="Pfam" id="PF12002">
    <property type="entry name" value="MgsA_C"/>
    <property type="match status" value="1"/>
</dbReference>
<comment type="function">
    <text evidence="1">DNA-dependent ATPase that plays important roles in cellular responses to stalled DNA replication processes.</text>
</comment>
<dbReference type="CDD" id="cd00009">
    <property type="entry name" value="AAA"/>
    <property type="match status" value="1"/>
</dbReference>
<dbReference type="GO" id="GO:0000731">
    <property type="term" value="P:DNA synthesis involved in DNA repair"/>
    <property type="evidence" value="ECO:0007669"/>
    <property type="project" value="TreeGrafter"/>
</dbReference>
<keyword evidence="10" id="KW-1185">Reference proteome</keyword>